<keyword evidence="1" id="KW-0808">Transferase</keyword>
<dbReference type="SUPFAM" id="SSF55874">
    <property type="entry name" value="ATPase domain of HSP90 chaperone/DNA topoisomerase II/histidine kinase"/>
    <property type="match status" value="1"/>
</dbReference>
<dbReference type="Pfam" id="PF07730">
    <property type="entry name" value="HisKA_3"/>
    <property type="match status" value="1"/>
</dbReference>
<dbReference type="PROSITE" id="PS50112">
    <property type="entry name" value="PAS"/>
    <property type="match status" value="1"/>
</dbReference>
<dbReference type="InterPro" id="IPR000700">
    <property type="entry name" value="PAS-assoc_C"/>
</dbReference>
<dbReference type="InterPro" id="IPR035965">
    <property type="entry name" value="PAS-like_dom_sf"/>
</dbReference>
<reference evidence="8 9" key="1">
    <citation type="submission" date="2018-01" db="EMBL/GenBank/DDBJ databases">
        <title>Whole genome analyses suggest that Burkholderia sensu lato contains two further novel genera in the rhizoxinica-symbiotica group Mycetohabitans gen. nov., and Trinickia gen. nov.: implications for the evolution of diazotrophy and nodulation in the Burkholderiaceae.</title>
        <authorList>
            <person name="Estrada-de los Santos P."/>
            <person name="Palmer M."/>
            <person name="Chavez-Ramirez B."/>
            <person name="Beukes C."/>
            <person name="Steenkamp E.T."/>
            <person name="Hirsch A.M."/>
            <person name="Manyaka P."/>
            <person name="Maluk M."/>
            <person name="Lafos M."/>
            <person name="Crook M."/>
            <person name="Gross E."/>
            <person name="Simon M.F."/>
            <person name="Bueno dos Reis Junior F."/>
            <person name="Poole P.S."/>
            <person name="Venter S.N."/>
            <person name="James E.K."/>
        </authorList>
    </citation>
    <scope>NUCLEOTIDE SEQUENCE [LARGE SCALE GENOMIC DNA]</scope>
    <source>
        <strain evidence="8 9">GIMN1.004</strain>
    </source>
</reference>
<sequence length="441" mass="49559">MVLSDYNLPDLNGLEALAIVRQYDRTVPVVMVTGALGDDEAVELIKAGARDYVLKDRLARLGPAVRRALAEEEELRHREAAEQALAASEERFQLAVSGATAGLWDWNPQTDEIYFSPHFKRIMGYEDRELPNERRAHLDAIHPDNIGRVTESLNAHLAHRSAYNVEYRVRTKSGDFRWIESRGQALWNESGEPYRMVGWITDITDRKRDEEALRISREELRRLSAHIQHIREEEKARIARELHDDLGQQLTALKMTVTLIELNLNGAVPPLSGGEVRGMYPMIDQLIDSVRRIAADLRPVMLDDLGLIPAIEWLIKEFSARYHIPVIRHIDENEIAFNRECRIEVFRMVQEALTNVARHSGATEVTLDILRDDPYCIVRIVDNGRGATCNATPGRHSFGLLGMRERAALLGGEIQIHTSPAAGFALTAILPLAAVEAGGLG</sequence>
<dbReference type="InterPro" id="IPR013655">
    <property type="entry name" value="PAS_fold_3"/>
</dbReference>
<keyword evidence="4" id="KW-0597">Phosphoprotein</keyword>
<dbReference type="PROSITE" id="PS50113">
    <property type="entry name" value="PAC"/>
    <property type="match status" value="1"/>
</dbReference>
<evidence type="ECO:0000259" key="6">
    <source>
        <dbReference type="PROSITE" id="PS50112"/>
    </source>
</evidence>
<dbReference type="Pfam" id="PF08447">
    <property type="entry name" value="PAS_3"/>
    <property type="match status" value="1"/>
</dbReference>
<comment type="caution">
    <text evidence="8">The sequence shown here is derived from an EMBL/GenBank/DDBJ whole genome shotgun (WGS) entry which is preliminary data.</text>
</comment>
<dbReference type="EMBL" id="PNYA01000005">
    <property type="protein sequence ID" value="PMS21556.1"/>
    <property type="molecule type" value="Genomic_DNA"/>
</dbReference>
<protein>
    <submittedName>
        <fullName evidence="8">Histidine kinase</fullName>
    </submittedName>
</protein>
<proteinExistence type="predicted"/>
<dbReference type="Gene3D" id="3.30.450.20">
    <property type="entry name" value="PAS domain"/>
    <property type="match status" value="1"/>
</dbReference>
<dbReference type="NCBIfam" id="TIGR00229">
    <property type="entry name" value="sensory_box"/>
    <property type="match status" value="1"/>
</dbReference>
<dbReference type="Pfam" id="PF02518">
    <property type="entry name" value="HATPase_c"/>
    <property type="match status" value="1"/>
</dbReference>
<evidence type="ECO:0000259" key="5">
    <source>
        <dbReference type="PROSITE" id="PS50110"/>
    </source>
</evidence>
<dbReference type="InterPro" id="IPR000014">
    <property type="entry name" value="PAS"/>
</dbReference>
<dbReference type="SMART" id="SM00086">
    <property type="entry name" value="PAC"/>
    <property type="match status" value="1"/>
</dbReference>
<dbReference type="GO" id="GO:0046983">
    <property type="term" value="F:protein dimerization activity"/>
    <property type="evidence" value="ECO:0007669"/>
    <property type="project" value="InterPro"/>
</dbReference>
<dbReference type="Proteomes" id="UP000235616">
    <property type="component" value="Unassembled WGS sequence"/>
</dbReference>
<dbReference type="Gene3D" id="1.20.5.1930">
    <property type="match status" value="1"/>
</dbReference>
<evidence type="ECO:0000313" key="9">
    <source>
        <dbReference type="Proteomes" id="UP000235616"/>
    </source>
</evidence>
<evidence type="ECO:0000256" key="3">
    <source>
        <dbReference type="ARBA" id="ARBA00023012"/>
    </source>
</evidence>
<dbReference type="InterPro" id="IPR001610">
    <property type="entry name" value="PAC"/>
</dbReference>
<keyword evidence="3" id="KW-0902">Two-component regulatory system</keyword>
<keyword evidence="9" id="KW-1185">Reference proteome</keyword>
<dbReference type="SUPFAM" id="SSF52172">
    <property type="entry name" value="CheY-like"/>
    <property type="match status" value="1"/>
</dbReference>
<dbReference type="InterPro" id="IPR011712">
    <property type="entry name" value="Sig_transdc_His_kin_sub3_dim/P"/>
</dbReference>
<dbReference type="GO" id="GO:0016020">
    <property type="term" value="C:membrane"/>
    <property type="evidence" value="ECO:0007669"/>
    <property type="project" value="InterPro"/>
</dbReference>
<gene>
    <name evidence="8" type="ORF">C0Z18_06720</name>
</gene>
<dbReference type="Gene3D" id="3.30.565.10">
    <property type="entry name" value="Histidine kinase-like ATPase, C-terminal domain"/>
    <property type="match status" value="1"/>
</dbReference>
<dbReference type="InterPro" id="IPR001789">
    <property type="entry name" value="Sig_transdc_resp-reg_receiver"/>
</dbReference>
<dbReference type="OrthoDB" id="9813412at2"/>
<dbReference type="Gene3D" id="3.40.50.2300">
    <property type="match status" value="1"/>
</dbReference>
<dbReference type="SUPFAM" id="SSF55785">
    <property type="entry name" value="PYP-like sensor domain (PAS domain)"/>
    <property type="match status" value="1"/>
</dbReference>
<dbReference type="Gene3D" id="6.10.250.490">
    <property type="match status" value="1"/>
</dbReference>
<feature type="domain" description="PAS" evidence="6">
    <location>
        <begin position="88"/>
        <end position="160"/>
    </location>
</feature>
<dbReference type="AlphaFoldDB" id="A0A2N7VWM4"/>
<dbReference type="SMART" id="SM00091">
    <property type="entry name" value="PAS"/>
    <property type="match status" value="1"/>
</dbReference>
<dbReference type="CDD" id="cd16917">
    <property type="entry name" value="HATPase_UhpB-NarQ-NarX-like"/>
    <property type="match status" value="1"/>
</dbReference>
<dbReference type="PANTHER" id="PTHR24421">
    <property type="entry name" value="NITRATE/NITRITE SENSOR PROTEIN NARX-RELATED"/>
    <property type="match status" value="1"/>
</dbReference>
<dbReference type="InterPro" id="IPR011006">
    <property type="entry name" value="CheY-like_superfamily"/>
</dbReference>
<dbReference type="PANTHER" id="PTHR24421:SF59">
    <property type="entry name" value="OXYGEN SENSOR HISTIDINE KINASE NREB"/>
    <property type="match status" value="1"/>
</dbReference>
<evidence type="ECO:0000256" key="4">
    <source>
        <dbReference type="PROSITE-ProRule" id="PRU00169"/>
    </source>
</evidence>
<organism evidence="8 9">
    <name type="scientific">Trinickia dabaoshanensis</name>
    <dbReference type="NCBI Taxonomy" id="564714"/>
    <lineage>
        <taxon>Bacteria</taxon>
        <taxon>Pseudomonadati</taxon>
        <taxon>Pseudomonadota</taxon>
        <taxon>Betaproteobacteria</taxon>
        <taxon>Burkholderiales</taxon>
        <taxon>Burkholderiaceae</taxon>
        <taxon>Trinickia</taxon>
    </lineage>
</organism>
<keyword evidence="2 8" id="KW-0418">Kinase</keyword>
<feature type="domain" description="Response regulatory" evidence="5">
    <location>
        <begin position="1"/>
        <end position="70"/>
    </location>
</feature>
<feature type="modified residue" description="4-aspartylphosphate" evidence="4">
    <location>
        <position position="5"/>
    </location>
</feature>
<dbReference type="SMART" id="SM00387">
    <property type="entry name" value="HATPase_c"/>
    <property type="match status" value="1"/>
</dbReference>
<dbReference type="GO" id="GO:0000155">
    <property type="term" value="F:phosphorelay sensor kinase activity"/>
    <property type="evidence" value="ECO:0007669"/>
    <property type="project" value="InterPro"/>
</dbReference>
<dbReference type="InterPro" id="IPR036890">
    <property type="entry name" value="HATPase_C_sf"/>
</dbReference>
<name>A0A2N7VWM4_9BURK</name>
<dbReference type="PROSITE" id="PS50110">
    <property type="entry name" value="RESPONSE_REGULATORY"/>
    <property type="match status" value="1"/>
</dbReference>
<dbReference type="CDD" id="cd00130">
    <property type="entry name" value="PAS"/>
    <property type="match status" value="1"/>
</dbReference>
<dbReference type="CDD" id="cd00156">
    <property type="entry name" value="REC"/>
    <property type="match status" value="1"/>
</dbReference>
<dbReference type="InterPro" id="IPR003594">
    <property type="entry name" value="HATPase_dom"/>
</dbReference>
<dbReference type="InterPro" id="IPR050482">
    <property type="entry name" value="Sensor_HK_TwoCompSys"/>
</dbReference>
<accession>A0A2N7VWM4</accession>
<evidence type="ECO:0000256" key="2">
    <source>
        <dbReference type="ARBA" id="ARBA00022777"/>
    </source>
</evidence>
<feature type="domain" description="PAC" evidence="7">
    <location>
        <begin position="163"/>
        <end position="215"/>
    </location>
</feature>
<evidence type="ECO:0000259" key="7">
    <source>
        <dbReference type="PROSITE" id="PS50113"/>
    </source>
</evidence>
<evidence type="ECO:0000256" key="1">
    <source>
        <dbReference type="ARBA" id="ARBA00022679"/>
    </source>
</evidence>
<evidence type="ECO:0000313" key="8">
    <source>
        <dbReference type="EMBL" id="PMS21556.1"/>
    </source>
</evidence>
<dbReference type="Pfam" id="PF00072">
    <property type="entry name" value="Response_reg"/>
    <property type="match status" value="1"/>
</dbReference>